<dbReference type="SUPFAM" id="SSF49899">
    <property type="entry name" value="Concanavalin A-like lectins/glucanases"/>
    <property type="match status" value="1"/>
</dbReference>
<dbReference type="PROSITE" id="PS51304">
    <property type="entry name" value="GALECTIN"/>
    <property type="match status" value="1"/>
</dbReference>
<dbReference type="GO" id="GO:0030246">
    <property type="term" value="F:carbohydrate binding"/>
    <property type="evidence" value="ECO:0007669"/>
    <property type="project" value="UniProtKB-UniRule"/>
</dbReference>
<evidence type="ECO:0000256" key="2">
    <source>
        <dbReference type="RuleBase" id="RU102079"/>
    </source>
</evidence>
<dbReference type="InterPro" id="IPR013320">
    <property type="entry name" value="ConA-like_dom_sf"/>
</dbReference>
<evidence type="ECO:0000259" key="3">
    <source>
        <dbReference type="PROSITE" id="PS51304"/>
    </source>
</evidence>
<evidence type="ECO:0000256" key="1">
    <source>
        <dbReference type="ARBA" id="ARBA00022734"/>
    </source>
</evidence>
<dbReference type="InterPro" id="IPR044156">
    <property type="entry name" value="Galectin-like"/>
</dbReference>
<feature type="domain" description="Galectin" evidence="3">
    <location>
        <begin position="150"/>
        <end position="278"/>
    </location>
</feature>
<protein>
    <recommendedName>
        <fullName evidence="2">Galectin</fullName>
    </recommendedName>
</protein>
<proteinExistence type="predicted"/>
<dbReference type="EMBL" id="OX597824">
    <property type="protein sequence ID" value="CAI9730255.1"/>
    <property type="molecule type" value="Genomic_DNA"/>
</dbReference>
<dbReference type="Pfam" id="PF00337">
    <property type="entry name" value="Gal-bind_lectin"/>
    <property type="match status" value="1"/>
</dbReference>
<dbReference type="PANTHER" id="PTHR11346">
    <property type="entry name" value="GALECTIN"/>
    <property type="match status" value="1"/>
</dbReference>
<dbReference type="PANTHER" id="PTHR11346:SF147">
    <property type="entry name" value="GALECTIN"/>
    <property type="match status" value="1"/>
</dbReference>
<organism evidence="4 5">
    <name type="scientific">Octopus vulgaris</name>
    <name type="common">Common octopus</name>
    <dbReference type="NCBI Taxonomy" id="6645"/>
    <lineage>
        <taxon>Eukaryota</taxon>
        <taxon>Metazoa</taxon>
        <taxon>Spiralia</taxon>
        <taxon>Lophotrochozoa</taxon>
        <taxon>Mollusca</taxon>
        <taxon>Cephalopoda</taxon>
        <taxon>Coleoidea</taxon>
        <taxon>Octopodiformes</taxon>
        <taxon>Octopoda</taxon>
        <taxon>Incirrata</taxon>
        <taxon>Octopodidae</taxon>
        <taxon>Octopus</taxon>
    </lineage>
</organism>
<evidence type="ECO:0000313" key="5">
    <source>
        <dbReference type="Proteomes" id="UP001162480"/>
    </source>
</evidence>
<name>A0AA36B9B2_OCTVU</name>
<evidence type="ECO:0000313" key="4">
    <source>
        <dbReference type="EMBL" id="CAI9730255.1"/>
    </source>
</evidence>
<sequence>MHTSKPMLLDKIVSHLPHNILLSRAIHCCLPVPLIHQNIIIASELGKCSFSEPSSEPEETTGEVIELGVAWCDDCKFNEKLIELECAFHMLVKYQVVYNVEPLLLYKAKHHTTIQDCLQWKAFCLFCQKISVVSGKVFDNKGTCPYQLYQNRNLYQHPQYHHLIQFQSAFNILFSINLKFGCETPFHLDVRFHYGASRNTVVCNSYIFGAWGNEEVHSHFPFSCGNSFEIKIIKTPHMYKVLVNGHHYLNFNHRFPAYNQVNKLEIEGDVVLTLVEFK</sequence>
<dbReference type="CDD" id="cd00070">
    <property type="entry name" value="GLECT"/>
    <property type="match status" value="1"/>
</dbReference>
<gene>
    <name evidence="4" type="ORF">OCTVUL_1B013051</name>
</gene>
<keyword evidence="1 2" id="KW-0430">Lectin</keyword>
<dbReference type="Gene3D" id="2.60.120.200">
    <property type="match status" value="1"/>
</dbReference>
<dbReference type="InterPro" id="IPR001079">
    <property type="entry name" value="Galectin_CRD"/>
</dbReference>
<dbReference type="AlphaFoldDB" id="A0AA36B9B2"/>
<dbReference type="SMART" id="SM00276">
    <property type="entry name" value="GLECT"/>
    <property type="match status" value="1"/>
</dbReference>
<dbReference type="Proteomes" id="UP001162480">
    <property type="component" value="Chromosome 11"/>
</dbReference>
<reference evidence="4" key="1">
    <citation type="submission" date="2023-08" db="EMBL/GenBank/DDBJ databases">
        <authorList>
            <person name="Alioto T."/>
            <person name="Alioto T."/>
            <person name="Gomez Garrido J."/>
        </authorList>
    </citation>
    <scope>NUCLEOTIDE SEQUENCE</scope>
</reference>
<keyword evidence="5" id="KW-1185">Reference proteome</keyword>
<dbReference type="SMART" id="SM00908">
    <property type="entry name" value="Gal-bind_lectin"/>
    <property type="match status" value="1"/>
</dbReference>
<accession>A0AA36B9B2</accession>